<evidence type="ECO:0000256" key="9">
    <source>
        <dbReference type="ARBA" id="ARBA00038592"/>
    </source>
</evidence>
<dbReference type="GO" id="GO:0043571">
    <property type="term" value="P:maintenance of CRISPR repeat elements"/>
    <property type="evidence" value="ECO:0007669"/>
    <property type="project" value="UniProtKB-UniRule"/>
</dbReference>
<keyword evidence="2 10" id="KW-0479">Metal-binding</keyword>
<dbReference type="Proteomes" id="UP000263642">
    <property type="component" value="Unassembled WGS sequence"/>
</dbReference>
<evidence type="ECO:0000256" key="8">
    <source>
        <dbReference type="ARBA" id="ARBA00023211"/>
    </source>
</evidence>
<evidence type="ECO:0000256" key="4">
    <source>
        <dbReference type="ARBA" id="ARBA00022801"/>
    </source>
</evidence>
<keyword evidence="3 10" id="KW-0255">Endonuclease</keyword>
<dbReference type="InterPro" id="IPR050646">
    <property type="entry name" value="Cas1"/>
</dbReference>
<dbReference type="NCBIfam" id="TIGR03639">
    <property type="entry name" value="cas1_NMENI"/>
    <property type="match status" value="1"/>
</dbReference>
<dbReference type="InterPro" id="IPR002729">
    <property type="entry name" value="CRISPR-assoc_Cas1"/>
</dbReference>
<dbReference type="EMBL" id="DQAY01000190">
    <property type="protein sequence ID" value="HCO27106.1"/>
    <property type="molecule type" value="Genomic_DNA"/>
</dbReference>
<dbReference type="GO" id="GO:0046872">
    <property type="term" value="F:metal ion binding"/>
    <property type="evidence" value="ECO:0007669"/>
    <property type="project" value="UniProtKB-UniRule"/>
</dbReference>
<comment type="caution">
    <text evidence="11">The sequence shown here is derived from an EMBL/GenBank/DDBJ whole genome shotgun (WGS) entry which is preliminary data.</text>
</comment>
<reference evidence="11 12" key="1">
    <citation type="journal article" date="2018" name="Nat. Biotechnol.">
        <title>A standardized bacterial taxonomy based on genome phylogeny substantially revises the tree of life.</title>
        <authorList>
            <person name="Parks D.H."/>
            <person name="Chuvochina M."/>
            <person name="Waite D.W."/>
            <person name="Rinke C."/>
            <person name="Skarshewski A."/>
            <person name="Chaumeil P.A."/>
            <person name="Hugenholtz P."/>
        </authorList>
    </citation>
    <scope>NUCLEOTIDE SEQUENCE [LARGE SCALE GENOMIC DNA]</scope>
    <source>
        <strain evidence="11">UBA9375</strain>
    </source>
</reference>
<keyword evidence="8 10" id="KW-0464">Manganese</keyword>
<evidence type="ECO:0000256" key="7">
    <source>
        <dbReference type="ARBA" id="ARBA00023125"/>
    </source>
</evidence>
<dbReference type="GO" id="GO:0051607">
    <property type="term" value="P:defense response to virus"/>
    <property type="evidence" value="ECO:0007669"/>
    <property type="project" value="UniProtKB-UniRule"/>
</dbReference>
<feature type="binding site" evidence="10">
    <location>
        <position position="213"/>
    </location>
    <ligand>
        <name>Mn(2+)</name>
        <dbReference type="ChEBI" id="CHEBI:29035"/>
    </ligand>
</feature>
<protein>
    <recommendedName>
        <fullName evidence="10">CRISPR-associated endonuclease Cas1</fullName>
        <ecNumber evidence="10">3.1.-.-</ecNumber>
    </recommendedName>
</protein>
<keyword evidence="7 10" id="KW-0238">DNA-binding</keyword>
<dbReference type="InterPro" id="IPR042206">
    <property type="entry name" value="CRISPR-assoc_Cas1_C"/>
</dbReference>
<keyword evidence="5 10" id="KW-0460">Magnesium</keyword>
<accession>A0A3D3RER0</accession>
<keyword evidence="6 10" id="KW-0051">Antiviral defense</keyword>
<gene>
    <name evidence="10" type="primary">cas1</name>
    <name evidence="11" type="ORF">DIT97_30390</name>
</gene>
<dbReference type="GO" id="GO:0016787">
    <property type="term" value="F:hydrolase activity"/>
    <property type="evidence" value="ECO:0007669"/>
    <property type="project" value="UniProtKB-KW"/>
</dbReference>
<proteinExistence type="inferred from homology"/>
<dbReference type="PANTHER" id="PTHR34353:SF2">
    <property type="entry name" value="CRISPR-ASSOCIATED ENDONUCLEASE CAS1 1"/>
    <property type="match status" value="1"/>
</dbReference>
<dbReference type="Gene3D" id="1.20.120.920">
    <property type="entry name" value="CRISPR-associated endonuclease Cas1, C-terminal domain"/>
    <property type="match status" value="1"/>
</dbReference>
<dbReference type="NCBIfam" id="TIGR00287">
    <property type="entry name" value="cas1"/>
    <property type="match status" value="1"/>
</dbReference>
<dbReference type="GO" id="GO:0004520">
    <property type="term" value="F:DNA endonuclease activity"/>
    <property type="evidence" value="ECO:0007669"/>
    <property type="project" value="InterPro"/>
</dbReference>
<sequence length="312" mass="34462">MLKRTIEISRQAAHLTTRHKQLQLKREGEIVGSVPCEDLALVLVDHPGTTYTHNALTALLDANAALVICGKDHLPKGVLFPLSEHLEIVWRIDEQTGVSKPVRKRLWKQLIQAKIRAQAANLTAGSVPHKKLLNYAKEVKADDATNREAVAARLYWSSWLVNCEAPDSVDHFRRDRDGDAPNNFLNYGYAILRAAIARSLVSAGLLPAIGIHHRNRSNAFCLADDLIEPLRPLVDARARTLYFSGHTDLDQDSKQVMLDLLTETVTTGDQSGPLMVAINRMTASLVHCFQGSRKELEIPVPCISADTEACGS</sequence>
<comment type="subunit">
    <text evidence="9 10">Homodimer, forms a heterotetramer with a Cas2 homodimer.</text>
</comment>
<comment type="cofactor">
    <cofactor evidence="10">
        <name>Mg(2+)</name>
        <dbReference type="ChEBI" id="CHEBI:18420"/>
    </cofactor>
    <cofactor evidence="10">
        <name>Mn(2+)</name>
        <dbReference type="ChEBI" id="CHEBI:29035"/>
    </cofactor>
</comment>
<keyword evidence="1 10" id="KW-0540">Nuclease</keyword>
<dbReference type="InterPro" id="IPR019855">
    <property type="entry name" value="CRISPR-assoc_Cas1_NMENI"/>
</dbReference>
<evidence type="ECO:0000256" key="3">
    <source>
        <dbReference type="ARBA" id="ARBA00022759"/>
    </source>
</evidence>
<evidence type="ECO:0000313" key="12">
    <source>
        <dbReference type="Proteomes" id="UP000263642"/>
    </source>
</evidence>
<evidence type="ECO:0000313" key="11">
    <source>
        <dbReference type="EMBL" id="HCO27106.1"/>
    </source>
</evidence>
<evidence type="ECO:0000256" key="1">
    <source>
        <dbReference type="ARBA" id="ARBA00022722"/>
    </source>
</evidence>
<dbReference type="PANTHER" id="PTHR34353">
    <property type="entry name" value="CRISPR-ASSOCIATED ENDONUCLEASE CAS1 1"/>
    <property type="match status" value="1"/>
</dbReference>
<dbReference type="AlphaFoldDB" id="A0A3D3RER0"/>
<organism evidence="11 12">
    <name type="scientific">Gimesia maris</name>
    <dbReference type="NCBI Taxonomy" id="122"/>
    <lineage>
        <taxon>Bacteria</taxon>
        <taxon>Pseudomonadati</taxon>
        <taxon>Planctomycetota</taxon>
        <taxon>Planctomycetia</taxon>
        <taxon>Planctomycetales</taxon>
        <taxon>Planctomycetaceae</taxon>
        <taxon>Gimesia</taxon>
    </lineage>
</organism>
<evidence type="ECO:0000256" key="5">
    <source>
        <dbReference type="ARBA" id="ARBA00022842"/>
    </source>
</evidence>
<feature type="binding site" evidence="10">
    <location>
        <position position="148"/>
    </location>
    <ligand>
        <name>Mn(2+)</name>
        <dbReference type="ChEBI" id="CHEBI:29035"/>
    </ligand>
</feature>
<comment type="similarity">
    <text evidence="10">Belongs to the CRISPR-associated endonuclease Cas1 family.</text>
</comment>
<feature type="binding site" evidence="10">
    <location>
        <position position="228"/>
    </location>
    <ligand>
        <name>Mn(2+)</name>
        <dbReference type="ChEBI" id="CHEBI:29035"/>
    </ligand>
</feature>
<evidence type="ECO:0000256" key="10">
    <source>
        <dbReference type="HAMAP-Rule" id="MF_01470"/>
    </source>
</evidence>
<dbReference type="GO" id="GO:0003677">
    <property type="term" value="F:DNA binding"/>
    <property type="evidence" value="ECO:0007669"/>
    <property type="project" value="UniProtKB-KW"/>
</dbReference>
<dbReference type="HAMAP" id="MF_01470">
    <property type="entry name" value="Cas1"/>
    <property type="match status" value="1"/>
</dbReference>
<evidence type="ECO:0000256" key="6">
    <source>
        <dbReference type="ARBA" id="ARBA00023118"/>
    </source>
</evidence>
<dbReference type="EC" id="3.1.-.-" evidence="10"/>
<dbReference type="Pfam" id="PF01867">
    <property type="entry name" value="Cas_Cas1"/>
    <property type="match status" value="1"/>
</dbReference>
<name>A0A3D3RER0_9PLAN</name>
<evidence type="ECO:0000256" key="2">
    <source>
        <dbReference type="ARBA" id="ARBA00022723"/>
    </source>
</evidence>
<keyword evidence="4 10" id="KW-0378">Hydrolase</keyword>
<comment type="function">
    <text evidence="10">CRISPR (clustered regularly interspaced short palindromic repeat), is an adaptive immune system that provides protection against mobile genetic elements (viruses, transposable elements and conjugative plasmids). CRISPR clusters contain spacers, sequences complementary to antecedent mobile elements, and target invading nucleic acids. CRISPR clusters are transcribed and processed into CRISPR RNA (crRNA). Acts as a dsDNA endonuclease. Involved in the integration of spacer DNA into the CRISPR cassette.</text>
</comment>